<evidence type="ECO:0000313" key="6">
    <source>
        <dbReference type="Proteomes" id="UP001319180"/>
    </source>
</evidence>
<dbReference type="InterPro" id="IPR013519">
    <property type="entry name" value="Int_alpha_beta-p"/>
</dbReference>
<comment type="caution">
    <text evidence="5">The sequence shown here is derived from an EMBL/GenBank/DDBJ whole genome shotgun (WGS) entry which is preliminary data.</text>
</comment>
<dbReference type="InterPro" id="IPR027039">
    <property type="entry name" value="Crtac1"/>
</dbReference>
<organism evidence="5 6">
    <name type="scientific">Dawidia soli</name>
    <dbReference type="NCBI Taxonomy" id="2782352"/>
    <lineage>
        <taxon>Bacteria</taxon>
        <taxon>Pseudomonadati</taxon>
        <taxon>Bacteroidota</taxon>
        <taxon>Cytophagia</taxon>
        <taxon>Cytophagales</taxon>
        <taxon>Chryseotaleaceae</taxon>
        <taxon>Dawidia</taxon>
    </lineage>
</organism>
<proteinExistence type="predicted"/>
<dbReference type="SMART" id="SM00191">
    <property type="entry name" value="Int_alpha"/>
    <property type="match status" value="4"/>
</dbReference>
<accession>A0AAP2DDX4</accession>
<keyword evidence="6" id="KW-1185">Reference proteome</keyword>
<reference evidence="5 6" key="1">
    <citation type="submission" date="2021-05" db="EMBL/GenBank/DDBJ databases">
        <title>A Polyphasic approach of four new species of the genus Ohtaekwangia: Ohtaekwangia histidinii sp. nov., Ohtaekwangia cretensis sp. nov., Ohtaekwangia indiensis sp. nov., Ohtaekwangia reichenbachii sp. nov. from diverse environment.</title>
        <authorList>
            <person name="Octaviana S."/>
        </authorList>
    </citation>
    <scope>NUCLEOTIDE SEQUENCE [LARGE SCALE GENOMIC DNA]</scope>
    <source>
        <strain evidence="5 6">PWU37</strain>
    </source>
</reference>
<dbReference type="Pfam" id="PF13517">
    <property type="entry name" value="FG-GAP_3"/>
    <property type="match status" value="4"/>
</dbReference>
<keyword evidence="2" id="KW-0677">Repeat</keyword>
<dbReference type="Pfam" id="PF07593">
    <property type="entry name" value="UnbV_ASPIC"/>
    <property type="match status" value="1"/>
</dbReference>
<dbReference type="InterPro" id="IPR013517">
    <property type="entry name" value="FG-GAP"/>
</dbReference>
<gene>
    <name evidence="5" type="ORF">KK078_13655</name>
</gene>
<name>A0AAP2DDX4_9BACT</name>
<dbReference type="Gene3D" id="2.130.10.130">
    <property type="entry name" value="Integrin alpha, N-terminal"/>
    <property type="match status" value="3"/>
</dbReference>
<evidence type="ECO:0000256" key="1">
    <source>
        <dbReference type="ARBA" id="ARBA00022729"/>
    </source>
</evidence>
<dbReference type="SUPFAM" id="SSF69318">
    <property type="entry name" value="Integrin alpha N-terminal domain"/>
    <property type="match status" value="3"/>
</dbReference>
<keyword evidence="3" id="KW-0325">Glycoprotein</keyword>
<dbReference type="InterPro" id="IPR011519">
    <property type="entry name" value="UnbV_ASPIC"/>
</dbReference>
<dbReference type="RefSeq" id="WP_254090843.1">
    <property type="nucleotide sequence ID" value="NZ_JAHESC010000018.1"/>
</dbReference>
<evidence type="ECO:0000256" key="2">
    <source>
        <dbReference type="ARBA" id="ARBA00022737"/>
    </source>
</evidence>
<dbReference type="EMBL" id="JAHESC010000018">
    <property type="protein sequence ID" value="MBT1687612.1"/>
    <property type="molecule type" value="Genomic_DNA"/>
</dbReference>
<sequence>MPQRLSLCIGIVLLLFQQCSPKKQFTEMSAAETGIRFRNQITETEHNNIMTYEYMYNGAGVATGDLNHDGLPDLYLVGNSTPNKLYLNKGEWKFEDITEASGTAGRTDWKTGITLADVNGDGWLDLYLCYSGNTTGERLDKPVIRDHPGRANQLFINNGCEPGGLPTFTESARAYGLDAIGTFSTQSYFFDYDRDGDLDMFLLNHANMFYAPFYNVKKLRALRHPYFGNKLYRNDGDHFVEVSEAAGIHGSGLNFGLSAAISDLNGDHWPDLYVTNDYDEQDFCYLNNGDGTFREVSHTLFGHLSKYGMGSDIADINNDGLPDIYVADMLPEDNHRQKLLKGADEYDKVMLAADSGYHFQYMRNTLQLNRGLAPDSLPRFSEVAQLAGVSNTDWSWAPLLADFDNDGLRDLFTTNGYLRDYTNQDFLKYRVNEALQSTTKDKQAINVMNLIQTMPATKLKKYIFRNTDGLHFQNMTQAWGLTQEAISNGTAYADFDNDGDLDLVVNNLNDEVTLLQNHTESIQQHHYLKLRLEGRRPNTHGIGAVVTITLPDGRKLFQEAHFSRGYQSSVEPVMTIGIGTATFAQQVDVRWPDGTQCVQALVPADRLVVFDQAKATPADAEAHIPRPALLQDVTAGAGLDFRHRENAHIDFKYQRLLMTQLSRLGGKLAVADVNADGNDDVFFGGASGQPRKLYLGTDDGRLIDAPLQPWDKGRIFYEDTGMTFFDADGDGDADLYLVSGGNEFSSGDPYYQDRLYLNDGKGIFQAAPTALPSEQTSGSCVIAADYDHDGDQDLFVGGRLAAQHYPLFPKSYLLRNDTRNGQVKFTDVTETAGHDLARAGMVTDARWSDINRDGWPDLIVVGEWMPVSIFINQRGMLAPSAQIPNPAHSQGWWCTIDEADVDGDGDADFLLGNAGLNLALHASAEEPIECFMQDINGDGAIDPIVCSYIQGKRYPHPSRDELLDQVTPLRKKFIRYADYVDATIEDIVGADKLSASRILQAETLASSWLENTGNGQWALKPLPAMAQLSSIQGFHVADFDGDGVAEVLAAGNFYPYRAQFGRCDAFMGCLLKFEHGVASLHTPGRPLWLTGDIRDLAMMHFRQGGRRLVVSRNDDHASLYALTPHTDAR</sequence>
<keyword evidence="1" id="KW-0732">Signal</keyword>
<evidence type="ECO:0000256" key="3">
    <source>
        <dbReference type="ARBA" id="ARBA00023180"/>
    </source>
</evidence>
<evidence type="ECO:0000259" key="4">
    <source>
        <dbReference type="Pfam" id="PF07593"/>
    </source>
</evidence>
<protein>
    <submittedName>
        <fullName evidence="5">VCBS repeat-containing protein</fullName>
    </submittedName>
</protein>
<dbReference type="PANTHER" id="PTHR16026:SF0">
    <property type="entry name" value="CARTILAGE ACIDIC PROTEIN 1"/>
    <property type="match status" value="1"/>
</dbReference>
<feature type="domain" description="ASPIC/UnbV" evidence="4">
    <location>
        <begin position="541"/>
        <end position="607"/>
    </location>
</feature>
<dbReference type="AlphaFoldDB" id="A0AAP2DDX4"/>
<dbReference type="Proteomes" id="UP001319180">
    <property type="component" value="Unassembled WGS sequence"/>
</dbReference>
<dbReference type="PANTHER" id="PTHR16026">
    <property type="entry name" value="CARTILAGE ACIDIC PROTEIN 1"/>
    <property type="match status" value="1"/>
</dbReference>
<evidence type="ECO:0000313" key="5">
    <source>
        <dbReference type="EMBL" id="MBT1687612.1"/>
    </source>
</evidence>
<dbReference type="InterPro" id="IPR028994">
    <property type="entry name" value="Integrin_alpha_N"/>
</dbReference>